<name>A0ACB8E6U6_9SAUR</name>
<dbReference type="EMBL" id="CM037623">
    <property type="protein sequence ID" value="KAH7987998.1"/>
    <property type="molecule type" value="Genomic_DNA"/>
</dbReference>
<comment type="caution">
    <text evidence="1">The sequence shown here is derived from an EMBL/GenBank/DDBJ whole genome shotgun (WGS) entry which is preliminary data.</text>
</comment>
<evidence type="ECO:0000313" key="1">
    <source>
        <dbReference type="EMBL" id="KAH7987998.1"/>
    </source>
</evidence>
<organism evidence="1 2">
    <name type="scientific">Sphaerodactylus townsendi</name>
    <dbReference type="NCBI Taxonomy" id="933632"/>
    <lineage>
        <taxon>Eukaryota</taxon>
        <taxon>Metazoa</taxon>
        <taxon>Chordata</taxon>
        <taxon>Craniata</taxon>
        <taxon>Vertebrata</taxon>
        <taxon>Euteleostomi</taxon>
        <taxon>Lepidosauria</taxon>
        <taxon>Squamata</taxon>
        <taxon>Bifurcata</taxon>
        <taxon>Gekkota</taxon>
        <taxon>Sphaerodactylidae</taxon>
        <taxon>Sphaerodactylus</taxon>
    </lineage>
</organism>
<sequence length="370" mass="42328">MRAYSGSFDSQEDEKLLQAAEKYQAECLLRFPSRQCLPTVIDINGKTVFVTRYVKPLNPPEELLQLYANNPQATSELVARYVALIPFLPDSVSFAGICDLWSTSDQFLDLLAGDEEEHAVLLCNYFLALGKKSWLLIGNAIPEGVTAYVLTWEQNQYVIWNPRSGCSYGQYDTFCPLQNVGCLISGDNVWFNIQQYDSPLRINFDVHKPKLWKPFFSRSLPFPGLSSVQPEALFYPRADEAAALELQGRLEKILKEKIMDWRPRHLTRWNRYCTSALRHFLPLLEENRGKDIEDDHQAELQKQLGDYRVSGFPIHVPFSEISPLIEAVYTTGVHNIDVPNIEFALAVYVHAYPKSVLSVWVYVASLVRNR</sequence>
<gene>
    <name evidence="1" type="primary">CC2D2A_3</name>
    <name evidence="1" type="ORF">K3G42_003189</name>
</gene>
<evidence type="ECO:0000313" key="2">
    <source>
        <dbReference type="Proteomes" id="UP000827872"/>
    </source>
</evidence>
<accession>A0ACB8E6U6</accession>
<dbReference type="Proteomes" id="UP000827872">
    <property type="component" value="Linkage Group LG10"/>
</dbReference>
<proteinExistence type="predicted"/>
<reference evidence="1" key="1">
    <citation type="submission" date="2021-08" db="EMBL/GenBank/DDBJ databases">
        <title>The first chromosome-level gecko genome reveals the dynamic sex chromosomes of Neotropical dwarf geckos (Sphaerodactylidae: Sphaerodactylus).</title>
        <authorList>
            <person name="Pinto B.J."/>
            <person name="Keating S.E."/>
            <person name="Gamble T."/>
        </authorList>
    </citation>
    <scope>NUCLEOTIDE SEQUENCE</scope>
    <source>
        <strain evidence="1">TG3544</strain>
    </source>
</reference>
<protein>
    <submittedName>
        <fullName evidence="1">Coiled-coil and C2 domain-containing protein 2A</fullName>
    </submittedName>
</protein>
<keyword evidence="2" id="KW-1185">Reference proteome</keyword>